<dbReference type="InterPro" id="IPR008969">
    <property type="entry name" value="CarboxyPept-like_regulatory"/>
</dbReference>
<evidence type="ECO:0000256" key="4">
    <source>
        <dbReference type="ARBA" id="ARBA00022692"/>
    </source>
</evidence>
<feature type="domain" description="TonB-dependent receptor-like beta-barrel" evidence="12">
    <location>
        <begin position="298"/>
        <end position="555"/>
    </location>
</feature>
<evidence type="ECO:0000256" key="5">
    <source>
        <dbReference type="ARBA" id="ARBA00022729"/>
    </source>
</evidence>
<feature type="domain" description="TonB-dependent receptor plug" evidence="13">
    <location>
        <begin position="115"/>
        <end position="223"/>
    </location>
</feature>
<evidence type="ECO:0000313" key="15">
    <source>
        <dbReference type="Proteomes" id="UP000653730"/>
    </source>
</evidence>
<dbReference type="GO" id="GO:0044718">
    <property type="term" value="P:siderophore transmembrane transport"/>
    <property type="evidence" value="ECO:0007669"/>
    <property type="project" value="TreeGrafter"/>
</dbReference>
<dbReference type="InterPro" id="IPR000531">
    <property type="entry name" value="Beta-barrel_TonB"/>
</dbReference>
<evidence type="ECO:0000256" key="2">
    <source>
        <dbReference type="ARBA" id="ARBA00022448"/>
    </source>
</evidence>
<comment type="caution">
    <text evidence="14">The sequence shown here is derived from an EMBL/GenBank/DDBJ whole genome shotgun (WGS) entry which is preliminary data.</text>
</comment>
<accession>A0A926JTQ5</accession>
<dbReference type="InterPro" id="IPR039426">
    <property type="entry name" value="TonB-dep_rcpt-like"/>
</dbReference>
<keyword evidence="5" id="KW-0732">Signal</keyword>
<keyword evidence="4 10" id="KW-0812">Transmembrane</keyword>
<dbReference type="InterPro" id="IPR012910">
    <property type="entry name" value="Plug_dom"/>
</dbReference>
<evidence type="ECO:0000256" key="3">
    <source>
        <dbReference type="ARBA" id="ARBA00022452"/>
    </source>
</evidence>
<dbReference type="RefSeq" id="WP_187966283.1">
    <property type="nucleotide sequence ID" value="NZ_JACVDC010000048.1"/>
</dbReference>
<keyword evidence="15" id="KW-1185">Reference proteome</keyword>
<sequence>MRKLHILLIGILWPLGNALFAQANYSGQVLDENSNPLAGATIIEAGHTVNGTVSDLSGIFEIALETPEVQISYMGYISKTATLTAGRKNIVRLLPDSFSLQEIVVSGNREIQQRKEVPAAISTLNTGEIDRLKGFGLEQVLNTVPGVFMQSSSVSSNEQHQMSLRSPNTTKGLFLYLEDGIPIRPTAVFNHNALLEMNTTALERIEVLKGPASSIYGSEAIGGSFNFLTKNPTRDFSGSAAFQINDLGFRRYELEVSDYITDKFGIYAGGQYSERNNGPVEHSDYHKLGLTFKTVYHINNTTRWTNVFDYTDYDSDMTGSVSEKNFYEGAYHSNETFTNRTARAYRLRSTLDKVWNTSQKTSFNVIFRDNTMGQIPAYRTREIRENGKLTGRGTGEINSNAFRSYAALLQHKVDFSFGNSTLIAGLHFDYSPQDYVANTIDFEVDLETEKNKNHTVNKEDYILNYKADIFNYAGYFQYEITPLPDVKLTAALRLDRFVYDYHNRIPDIAGPADNRTDYTSASPKIGINYNISARAGLYGNISKGFAPPPTSTLYRS</sequence>
<dbReference type="InterPro" id="IPR036942">
    <property type="entry name" value="Beta-barrel_TonB_sf"/>
</dbReference>
<evidence type="ECO:0000313" key="14">
    <source>
        <dbReference type="EMBL" id="MBC9797144.1"/>
    </source>
</evidence>
<dbReference type="Proteomes" id="UP000653730">
    <property type="component" value="Unassembled WGS sequence"/>
</dbReference>
<proteinExistence type="inferred from homology"/>
<evidence type="ECO:0000259" key="13">
    <source>
        <dbReference type="Pfam" id="PF07715"/>
    </source>
</evidence>
<keyword evidence="7 10" id="KW-0472">Membrane</keyword>
<comment type="subcellular location">
    <subcellularLocation>
        <location evidence="1 10">Cell outer membrane</location>
        <topology evidence="1 10">Multi-pass membrane protein</topology>
    </subcellularLocation>
</comment>
<dbReference type="PANTHER" id="PTHR30069:SF29">
    <property type="entry name" value="HEMOGLOBIN AND HEMOGLOBIN-HAPTOGLOBIN-BINDING PROTEIN 1-RELATED"/>
    <property type="match status" value="1"/>
</dbReference>
<keyword evidence="2 10" id="KW-0813">Transport</keyword>
<comment type="similarity">
    <text evidence="10 11">Belongs to the TonB-dependent receptor family.</text>
</comment>
<dbReference type="InterPro" id="IPR037066">
    <property type="entry name" value="Plug_dom_sf"/>
</dbReference>
<keyword evidence="6 11" id="KW-0798">TonB box</keyword>
<keyword evidence="3 10" id="KW-1134">Transmembrane beta strand</keyword>
<gene>
    <name evidence="14" type="ORF">IBL28_14295</name>
</gene>
<protein>
    <submittedName>
        <fullName evidence="14">TonB-dependent receptor</fullName>
    </submittedName>
</protein>
<feature type="non-terminal residue" evidence="14">
    <location>
        <position position="556"/>
    </location>
</feature>
<evidence type="ECO:0000256" key="6">
    <source>
        <dbReference type="ARBA" id="ARBA00023077"/>
    </source>
</evidence>
<keyword evidence="8 14" id="KW-0675">Receptor</keyword>
<dbReference type="Gene3D" id="2.170.130.10">
    <property type="entry name" value="TonB-dependent receptor, plug domain"/>
    <property type="match status" value="1"/>
</dbReference>
<dbReference type="EMBL" id="JACVDC010000048">
    <property type="protein sequence ID" value="MBC9797144.1"/>
    <property type="molecule type" value="Genomic_DNA"/>
</dbReference>
<dbReference type="SUPFAM" id="SSF56935">
    <property type="entry name" value="Porins"/>
    <property type="match status" value="1"/>
</dbReference>
<dbReference type="SUPFAM" id="SSF49464">
    <property type="entry name" value="Carboxypeptidase regulatory domain-like"/>
    <property type="match status" value="1"/>
</dbReference>
<dbReference type="GO" id="GO:0009279">
    <property type="term" value="C:cell outer membrane"/>
    <property type="evidence" value="ECO:0007669"/>
    <property type="project" value="UniProtKB-SubCell"/>
</dbReference>
<dbReference type="AlphaFoldDB" id="A0A926JTQ5"/>
<organism evidence="14 15">
    <name type="scientific">Sinomicrobium weinanense</name>
    <dbReference type="NCBI Taxonomy" id="2842200"/>
    <lineage>
        <taxon>Bacteria</taxon>
        <taxon>Pseudomonadati</taxon>
        <taxon>Bacteroidota</taxon>
        <taxon>Flavobacteriia</taxon>
        <taxon>Flavobacteriales</taxon>
        <taxon>Flavobacteriaceae</taxon>
        <taxon>Sinomicrobium</taxon>
    </lineage>
</organism>
<keyword evidence="9 10" id="KW-0998">Cell outer membrane</keyword>
<name>A0A926JTQ5_9FLAO</name>
<evidence type="ECO:0000256" key="7">
    <source>
        <dbReference type="ARBA" id="ARBA00023136"/>
    </source>
</evidence>
<evidence type="ECO:0000256" key="1">
    <source>
        <dbReference type="ARBA" id="ARBA00004571"/>
    </source>
</evidence>
<dbReference type="Gene3D" id="2.40.170.20">
    <property type="entry name" value="TonB-dependent receptor, beta-barrel domain"/>
    <property type="match status" value="1"/>
</dbReference>
<evidence type="ECO:0000259" key="12">
    <source>
        <dbReference type="Pfam" id="PF00593"/>
    </source>
</evidence>
<evidence type="ECO:0000256" key="8">
    <source>
        <dbReference type="ARBA" id="ARBA00023170"/>
    </source>
</evidence>
<dbReference type="GO" id="GO:0015344">
    <property type="term" value="F:siderophore uptake transmembrane transporter activity"/>
    <property type="evidence" value="ECO:0007669"/>
    <property type="project" value="TreeGrafter"/>
</dbReference>
<evidence type="ECO:0000256" key="10">
    <source>
        <dbReference type="PROSITE-ProRule" id="PRU01360"/>
    </source>
</evidence>
<reference evidence="14 15" key="1">
    <citation type="submission" date="2020-09" db="EMBL/GenBank/DDBJ databases">
        <title>Sinomicrobium weinanense sp. nov., a halophilic bacteria isolated from saline-alkali soil.</title>
        <authorList>
            <person name="Wu P."/>
            <person name="Ren H."/>
            <person name="Mei Y."/>
            <person name="Liang Y."/>
            <person name="Chen Z."/>
        </authorList>
    </citation>
    <scope>NUCLEOTIDE SEQUENCE [LARGE SCALE GENOMIC DNA]</scope>
    <source>
        <strain evidence="14 15">FJxs</strain>
    </source>
</reference>
<evidence type="ECO:0000256" key="11">
    <source>
        <dbReference type="RuleBase" id="RU003357"/>
    </source>
</evidence>
<evidence type="ECO:0000256" key="9">
    <source>
        <dbReference type="ARBA" id="ARBA00023237"/>
    </source>
</evidence>
<dbReference type="Pfam" id="PF13715">
    <property type="entry name" value="CarbopepD_reg_2"/>
    <property type="match status" value="1"/>
</dbReference>
<dbReference type="Pfam" id="PF00593">
    <property type="entry name" value="TonB_dep_Rec_b-barrel"/>
    <property type="match status" value="1"/>
</dbReference>
<dbReference type="Pfam" id="PF07715">
    <property type="entry name" value="Plug"/>
    <property type="match status" value="1"/>
</dbReference>
<dbReference type="PANTHER" id="PTHR30069">
    <property type="entry name" value="TONB-DEPENDENT OUTER MEMBRANE RECEPTOR"/>
    <property type="match status" value="1"/>
</dbReference>
<dbReference type="PROSITE" id="PS52016">
    <property type="entry name" value="TONB_DEPENDENT_REC_3"/>
    <property type="match status" value="1"/>
</dbReference>